<comment type="caution">
    <text evidence="4">The sequence shown here is derived from an EMBL/GenBank/DDBJ whole genome shotgun (WGS) entry which is preliminary data.</text>
</comment>
<dbReference type="SUPFAM" id="SSF51735">
    <property type="entry name" value="NAD(P)-binding Rossmann-fold domains"/>
    <property type="match status" value="1"/>
</dbReference>
<keyword evidence="4" id="KW-0560">Oxidoreductase</keyword>
<proteinExistence type="inferred from homology"/>
<keyword evidence="5" id="KW-1185">Reference proteome</keyword>
<dbReference type="Gene3D" id="3.40.50.720">
    <property type="entry name" value="NAD(P)-binding Rossmann-like Domain"/>
    <property type="match status" value="1"/>
</dbReference>
<dbReference type="RefSeq" id="WP_026192445.1">
    <property type="nucleotide sequence ID" value="NZ_BJNL01000009.1"/>
</dbReference>
<reference evidence="4 5" key="1">
    <citation type="submission" date="2024-07" db="EMBL/GenBank/DDBJ databases">
        <title>Genomic Encyclopedia of Type Strains, Phase V (KMG-V): Genome sequencing to study the core and pangenomes of soil and plant-associated prokaryotes.</title>
        <authorList>
            <person name="Whitman W."/>
        </authorList>
    </citation>
    <scope>NUCLEOTIDE SEQUENCE [LARGE SCALE GENOMIC DNA]</scope>
    <source>
        <strain evidence="4 5">USDA 415</strain>
    </source>
</reference>
<dbReference type="GO" id="GO:0004316">
    <property type="term" value="F:3-oxoacyl-[acyl-carrier-protein] reductase (NADPH) activity"/>
    <property type="evidence" value="ECO:0007669"/>
    <property type="project" value="UniProtKB-EC"/>
</dbReference>
<dbReference type="InterPro" id="IPR002347">
    <property type="entry name" value="SDR_fam"/>
</dbReference>
<dbReference type="PANTHER" id="PTHR42879">
    <property type="entry name" value="3-OXOACYL-(ACYL-CARRIER-PROTEIN) REDUCTASE"/>
    <property type="match status" value="1"/>
</dbReference>
<dbReference type="InterPro" id="IPR057326">
    <property type="entry name" value="KR_dom"/>
</dbReference>
<comment type="similarity">
    <text evidence="1 2">Belongs to the short-chain dehydrogenases/reductases (SDR) family.</text>
</comment>
<evidence type="ECO:0000259" key="3">
    <source>
        <dbReference type="SMART" id="SM00822"/>
    </source>
</evidence>
<dbReference type="PANTHER" id="PTHR42879:SF2">
    <property type="entry name" value="3-OXOACYL-[ACYL-CARRIER-PROTEIN] REDUCTASE FABG"/>
    <property type="match status" value="1"/>
</dbReference>
<evidence type="ECO:0000256" key="1">
    <source>
        <dbReference type="ARBA" id="ARBA00006484"/>
    </source>
</evidence>
<gene>
    <name evidence="4" type="ORF">ABIF29_001933</name>
</gene>
<feature type="domain" description="Ketoreductase" evidence="3">
    <location>
        <begin position="9"/>
        <end position="189"/>
    </location>
</feature>
<dbReference type="InterPro" id="IPR020904">
    <property type="entry name" value="Sc_DH/Rdtase_CS"/>
</dbReference>
<organism evidence="4 5">
    <name type="scientific">Bradyrhizobium elkanii</name>
    <dbReference type="NCBI Taxonomy" id="29448"/>
    <lineage>
        <taxon>Bacteria</taxon>
        <taxon>Pseudomonadati</taxon>
        <taxon>Pseudomonadota</taxon>
        <taxon>Alphaproteobacteria</taxon>
        <taxon>Hyphomicrobiales</taxon>
        <taxon>Nitrobacteraceae</taxon>
        <taxon>Bradyrhizobium</taxon>
    </lineage>
</organism>
<dbReference type="InterPro" id="IPR036291">
    <property type="entry name" value="NAD(P)-bd_dom_sf"/>
</dbReference>
<evidence type="ECO:0000256" key="2">
    <source>
        <dbReference type="RuleBase" id="RU000363"/>
    </source>
</evidence>
<dbReference type="PRINTS" id="PR00081">
    <property type="entry name" value="GDHRDH"/>
</dbReference>
<sequence>MTTSSLHGHVALVTGGSRGIGAAIVKMLADAGAAVAINYRERSAAAETLAKGITAAGGRAVAIAADVSEAAAVATLVERAKSELGPVDILVNNAGIAIVRGVDDLTEEDFDRTITVNLKSAFLCTQAVLPMMRTRKWGRIVNISSGAARGAGSIGPHYNASKAAMEGMTRGYAARLVKEGITVNAVAPSLIETDMMRGQSELVSRIPMGRFGTAEEVAQAVMLLVNNPYMTGQTIAMSGGMAFN</sequence>
<evidence type="ECO:0000313" key="4">
    <source>
        <dbReference type="EMBL" id="MEY9315134.1"/>
    </source>
</evidence>
<evidence type="ECO:0000313" key="5">
    <source>
        <dbReference type="Proteomes" id="UP001565471"/>
    </source>
</evidence>
<dbReference type="SMART" id="SM00822">
    <property type="entry name" value="PKS_KR"/>
    <property type="match status" value="1"/>
</dbReference>
<dbReference type="EMBL" id="JBGBZA010000002">
    <property type="protein sequence ID" value="MEY9315134.1"/>
    <property type="molecule type" value="Genomic_DNA"/>
</dbReference>
<dbReference type="GeneID" id="92956446"/>
<accession>A0ABV4EVE5</accession>
<dbReference type="EC" id="1.1.1.100" evidence="4"/>
<protein>
    <submittedName>
        <fullName evidence="4">3-oxoacyl-[acyl-carrier protein] reductase</fullName>
        <ecNumber evidence="4">1.1.1.100</ecNumber>
    </submittedName>
</protein>
<dbReference type="PROSITE" id="PS00061">
    <property type="entry name" value="ADH_SHORT"/>
    <property type="match status" value="1"/>
</dbReference>
<dbReference type="InterPro" id="IPR050259">
    <property type="entry name" value="SDR"/>
</dbReference>
<dbReference type="PRINTS" id="PR00080">
    <property type="entry name" value="SDRFAMILY"/>
</dbReference>
<dbReference type="Pfam" id="PF00106">
    <property type="entry name" value="adh_short"/>
    <property type="match status" value="1"/>
</dbReference>
<name>A0ABV4EVE5_BRAEL</name>
<dbReference type="Proteomes" id="UP001565471">
    <property type="component" value="Unassembled WGS sequence"/>
</dbReference>